<keyword evidence="6 8" id="KW-0342">GTP-binding</keyword>
<accession>T0RNK8</accession>
<dbReference type="PANTHER" id="PTHR24071:SF0">
    <property type="entry name" value="GTP-BINDING NUCLEAR PROTEIN RAN"/>
    <property type="match status" value="1"/>
</dbReference>
<comment type="similarity">
    <text evidence="2 8">Belongs to the small GTPase superfamily. Ran family.</text>
</comment>
<evidence type="ECO:0000256" key="5">
    <source>
        <dbReference type="ARBA" id="ARBA00022927"/>
    </source>
</evidence>
<dbReference type="eggNOG" id="KOG0096">
    <property type="taxonomic scope" value="Eukaryota"/>
</dbReference>
<reference evidence="9 10" key="1">
    <citation type="submission" date="2012-04" db="EMBL/GenBank/DDBJ databases">
        <title>The Genome Sequence of Saprolegnia declina VS20.</title>
        <authorList>
            <consortium name="The Broad Institute Genome Sequencing Platform"/>
            <person name="Russ C."/>
            <person name="Nusbaum C."/>
            <person name="Tyler B."/>
            <person name="van West P."/>
            <person name="Dieguez-Uribeondo J."/>
            <person name="de Bruijn I."/>
            <person name="Tripathy S."/>
            <person name="Jiang R."/>
            <person name="Young S.K."/>
            <person name="Zeng Q."/>
            <person name="Gargeya S."/>
            <person name="Fitzgerald M."/>
            <person name="Haas B."/>
            <person name="Abouelleil A."/>
            <person name="Alvarado L."/>
            <person name="Arachchi H.M."/>
            <person name="Berlin A."/>
            <person name="Chapman S.B."/>
            <person name="Goldberg J."/>
            <person name="Griggs A."/>
            <person name="Gujja S."/>
            <person name="Hansen M."/>
            <person name="Howarth C."/>
            <person name="Imamovic A."/>
            <person name="Larimer J."/>
            <person name="McCowen C."/>
            <person name="Montmayeur A."/>
            <person name="Murphy C."/>
            <person name="Neiman D."/>
            <person name="Pearson M."/>
            <person name="Priest M."/>
            <person name="Roberts A."/>
            <person name="Saif S."/>
            <person name="Shea T."/>
            <person name="Sisk P."/>
            <person name="Sykes S."/>
            <person name="Wortman J."/>
            <person name="Nusbaum C."/>
            <person name="Birren B."/>
        </authorList>
    </citation>
    <scope>NUCLEOTIDE SEQUENCE [LARGE SCALE GENOMIC DNA]</scope>
    <source>
        <strain evidence="9 10">VS20</strain>
    </source>
</reference>
<evidence type="ECO:0000256" key="3">
    <source>
        <dbReference type="ARBA" id="ARBA00022448"/>
    </source>
</evidence>
<dbReference type="GeneID" id="19951502"/>
<dbReference type="SMART" id="SM00175">
    <property type="entry name" value="RAB"/>
    <property type="match status" value="1"/>
</dbReference>
<gene>
    <name evidence="9" type="ORF">SDRG_10775</name>
</gene>
<evidence type="ECO:0000313" key="10">
    <source>
        <dbReference type="Proteomes" id="UP000030762"/>
    </source>
</evidence>
<dbReference type="GO" id="GO:0005634">
    <property type="term" value="C:nucleus"/>
    <property type="evidence" value="ECO:0007669"/>
    <property type="project" value="UniProtKB-SubCell"/>
</dbReference>
<dbReference type="FunFam" id="3.40.50.300:FF:001447">
    <property type="entry name" value="Ras-related protein Rab-1B"/>
    <property type="match status" value="1"/>
</dbReference>
<evidence type="ECO:0000256" key="2">
    <source>
        <dbReference type="ARBA" id="ARBA00008028"/>
    </source>
</evidence>
<keyword evidence="3 8" id="KW-0813">Transport</keyword>
<dbReference type="NCBIfam" id="TIGR00231">
    <property type="entry name" value="small_GTP"/>
    <property type="match status" value="1"/>
</dbReference>
<proteinExistence type="inferred from homology"/>
<dbReference type="OrthoDB" id="48625at2759"/>
<dbReference type="STRING" id="1156394.T0RNK8"/>
<sequence length="213" mass="24208">MCRLAQIPGYKLLVVGDTGVAKTTLLQRHVTGEFEKNYIATLDVEVHPLQFDTNVDPVRFNCWDFAGQGSNDDHYADAQCAIILFDVTSRLSYRNVPNWYHDIRRVCEHIPIVLCGNKVDVERHKVKPKHITFQREKNLTYVEMSVKANYNIETPLLWLARKLVGDDNVKFMDPPACCCHMSDLVVDARFLAAVEADIAAAMNEVLPDDDDDI</sequence>
<dbReference type="PANTHER" id="PTHR24071">
    <property type="entry name" value="RAN GTPASE"/>
    <property type="match status" value="1"/>
</dbReference>
<dbReference type="InterPro" id="IPR001806">
    <property type="entry name" value="Small_GTPase"/>
</dbReference>
<dbReference type="PRINTS" id="PR00627">
    <property type="entry name" value="GTPRANTC4"/>
</dbReference>
<dbReference type="InterPro" id="IPR005225">
    <property type="entry name" value="Small_GTP-bd"/>
</dbReference>
<dbReference type="SMART" id="SM00174">
    <property type="entry name" value="RHO"/>
    <property type="match status" value="1"/>
</dbReference>
<dbReference type="PROSITE" id="PS51419">
    <property type="entry name" value="RAB"/>
    <property type="match status" value="1"/>
</dbReference>
<dbReference type="GO" id="GO:0000054">
    <property type="term" value="P:ribosomal subunit export from nucleus"/>
    <property type="evidence" value="ECO:0007669"/>
    <property type="project" value="TreeGrafter"/>
</dbReference>
<dbReference type="RefSeq" id="XP_008615006.1">
    <property type="nucleotide sequence ID" value="XM_008616784.1"/>
</dbReference>
<dbReference type="SMART" id="SM00173">
    <property type="entry name" value="RAS"/>
    <property type="match status" value="1"/>
</dbReference>
<evidence type="ECO:0000256" key="6">
    <source>
        <dbReference type="ARBA" id="ARBA00023134"/>
    </source>
</evidence>
<dbReference type="Pfam" id="PF00071">
    <property type="entry name" value="Ras"/>
    <property type="match status" value="1"/>
</dbReference>
<dbReference type="SMART" id="SM00176">
    <property type="entry name" value="RAN"/>
    <property type="match status" value="1"/>
</dbReference>
<feature type="non-terminal residue" evidence="9">
    <location>
        <position position="1"/>
    </location>
</feature>
<keyword evidence="10" id="KW-1185">Reference proteome</keyword>
<dbReference type="EMBL" id="JH767168">
    <property type="protein sequence ID" value="EQC31607.1"/>
    <property type="molecule type" value="Genomic_DNA"/>
</dbReference>
<organism evidence="9 10">
    <name type="scientific">Saprolegnia diclina (strain VS20)</name>
    <dbReference type="NCBI Taxonomy" id="1156394"/>
    <lineage>
        <taxon>Eukaryota</taxon>
        <taxon>Sar</taxon>
        <taxon>Stramenopiles</taxon>
        <taxon>Oomycota</taxon>
        <taxon>Saprolegniomycetes</taxon>
        <taxon>Saprolegniales</taxon>
        <taxon>Saprolegniaceae</taxon>
        <taxon>Saprolegnia</taxon>
    </lineage>
</organism>
<dbReference type="CDD" id="cd00877">
    <property type="entry name" value="Ran"/>
    <property type="match status" value="1"/>
</dbReference>
<dbReference type="GO" id="GO:0003924">
    <property type="term" value="F:GTPase activity"/>
    <property type="evidence" value="ECO:0007669"/>
    <property type="project" value="InterPro"/>
</dbReference>
<dbReference type="InParanoid" id="T0RNK8"/>
<keyword evidence="5 8" id="KW-0653">Protein transport</keyword>
<dbReference type="PROSITE" id="PS51418">
    <property type="entry name" value="RAN"/>
    <property type="match status" value="1"/>
</dbReference>
<dbReference type="GO" id="GO:0005737">
    <property type="term" value="C:cytoplasm"/>
    <property type="evidence" value="ECO:0007669"/>
    <property type="project" value="TreeGrafter"/>
</dbReference>
<protein>
    <recommendedName>
        <fullName evidence="8">GTP-binding nuclear protein</fullName>
    </recommendedName>
</protein>
<dbReference type="GO" id="GO:0005525">
    <property type="term" value="F:GTP binding"/>
    <property type="evidence" value="ECO:0007669"/>
    <property type="project" value="UniProtKB-KW"/>
</dbReference>
<dbReference type="SUPFAM" id="SSF52540">
    <property type="entry name" value="P-loop containing nucleoside triphosphate hydrolases"/>
    <property type="match status" value="1"/>
</dbReference>
<evidence type="ECO:0000256" key="1">
    <source>
        <dbReference type="ARBA" id="ARBA00004123"/>
    </source>
</evidence>
<evidence type="ECO:0000256" key="4">
    <source>
        <dbReference type="ARBA" id="ARBA00022741"/>
    </source>
</evidence>
<comment type="subcellular location">
    <subcellularLocation>
        <location evidence="1 8">Nucleus</location>
    </subcellularLocation>
</comment>
<keyword evidence="7 8" id="KW-0539">Nucleus</keyword>
<evidence type="ECO:0000313" key="9">
    <source>
        <dbReference type="EMBL" id="EQC31607.1"/>
    </source>
</evidence>
<name>T0RNK8_SAPDV</name>
<dbReference type="AlphaFoldDB" id="T0RNK8"/>
<comment type="function">
    <text evidence="8">GTP-binding protein involved in nucleocytoplasmic transport. Required for the import of protein into the nucleus and also for RNA export. Involved in chromatin condensation and control of cell cycle.</text>
</comment>
<dbReference type="Gene3D" id="3.40.50.300">
    <property type="entry name" value="P-loop containing nucleotide triphosphate hydrolases"/>
    <property type="match status" value="1"/>
</dbReference>
<evidence type="ECO:0000256" key="7">
    <source>
        <dbReference type="ARBA" id="ARBA00023242"/>
    </source>
</evidence>
<dbReference type="VEuPathDB" id="FungiDB:SDRG_10775"/>
<dbReference type="InterPro" id="IPR002041">
    <property type="entry name" value="Ran_GTPase"/>
</dbReference>
<keyword evidence="4 8" id="KW-0547">Nucleotide-binding</keyword>
<dbReference type="Proteomes" id="UP000030762">
    <property type="component" value="Unassembled WGS sequence"/>
</dbReference>
<evidence type="ECO:0000256" key="8">
    <source>
        <dbReference type="RuleBase" id="RU363057"/>
    </source>
</evidence>
<dbReference type="GO" id="GO:0006606">
    <property type="term" value="P:protein import into nucleus"/>
    <property type="evidence" value="ECO:0007669"/>
    <property type="project" value="TreeGrafter"/>
</dbReference>
<dbReference type="InterPro" id="IPR027417">
    <property type="entry name" value="P-loop_NTPase"/>
</dbReference>